<keyword evidence="7" id="KW-1185">Reference proteome</keyword>
<gene>
    <name evidence="6" type="ORF">SAMN05216219_0064</name>
</gene>
<dbReference type="AlphaFoldDB" id="A0A1I4Y9W4"/>
<organism evidence="6 7">
    <name type="scientific">Mycetocola miduiensis</name>
    <dbReference type="NCBI Taxonomy" id="995034"/>
    <lineage>
        <taxon>Bacteria</taxon>
        <taxon>Bacillati</taxon>
        <taxon>Actinomycetota</taxon>
        <taxon>Actinomycetes</taxon>
        <taxon>Micrococcales</taxon>
        <taxon>Microbacteriaceae</taxon>
        <taxon>Mycetocola</taxon>
    </lineage>
</organism>
<dbReference type="InterPro" id="IPR029058">
    <property type="entry name" value="AB_hydrolase_fold"/>
</dbReference>
<keyword evidence="2 4" id="KW-0732">Signal</keyword>
<dbReference type="SUPFAM" id="SSF53474">
    <property type="entry name" value="alpha/beta-Hydrolases"/>
    <property type="match status" value="1"/>
</dbReference>
<dbReference type="Gene3D" id="3.40.50.1820">
    <property type="entry name" value="alpha/beta hydrolase"/>
    <property type="match status" value="1"/>
</dbReference>
<evidence type="ECO:0000313" key="6">
    <source>
        <dbReference type="EMBL" id="SFN34848.1"/>
    </source>
</evidence>
<evidence type="ECO:0000256" key="3">
    <source>
        <dbReference type="ARBA" id="ARBA00022801"/>
    </source>
</evidence>
<proteinExistence type="inferred from homology"/>
<dbReference type="RefSeq" id="WP_245762323.1">
    <property type="nucleotide sequence ID" value="NZ_FOVM01000001.1"/>
</dbReference>
<dbReference type="Pfam" id="PF08386">
    <property type="entry name" value="Abhydrolase_4"/>
    <property type="match status" value="1"/>
</dbReference>
<feature type="chain" id="PRO_5011785244" evidence="4">
    <location>
        <begin position="33"/>
        <end position="517"/>
    </location>
</feature>
<evidence type="ECO:0000259" key="5">
    <source>
        <dbReference type="Pfam" id="PF08386"/>
    </source>
</evidence>
<evidence type="ECO:0000313" key="7">
    <source>
        <dbReference type="Proteomes" id="UP000198867"/>
    </source>
</evidence>
<dbReference type="InterPro" id="IPR051601">
    <property type="entry name" value="Serine_prot/Carboxylest_S33"/>
</dbReference>
<feature type="domain" description="Peptidase S33 tripeptidyl aminopeptidase-like C-terminal" evidence="5">
    <location>
        <begin position="414"/>
        <end position="516"/>
    </location>
</feature>
<name>A0A1I4Y9W4_9MICO</name>
<dbReference type="InterPro" id="IPR013595">
    <property type="entry name" value="Pept_S33_TAP-like_C"/>
</dbReference>
<feature type="signal peptide" evidence="4">
    <location>
        <begin position="1"/>
        <end position="32"/>
    </location>
</feature>
<protein>
    <submittedName>
        <fullName evidence="6">Alpha/beta hydrolase fold</fullName>
    </submittedName>
</protein>
<evidence type="ECO:0000256" key="4">
    <source>
        <dbReference type="SAM" id="SignalP"/>
    </source>
</evidence>
<dbReference type="STRING" id="995034.SAMN05216219_0064"/>
<dbReference type="PANTHER" id="PTHR43248">
    <property type="entry name" value="2-SUCCINYL-6-HYDROXY-2,4-CYCLOHEXADIENE-1-CARBOXYLATE SYNTHASE"/>
    <property type="match status" value="1"/>
</dbReference>
<dbReference type="GO" id="GO:0016787">
    <property type="term" value="F:hydrolase activity"/>
    <property type="evidence" value="ECO:0007669"/>
    <property type="project" value="UniProtKB-KW"/>
</dbReference>
<evidence type="ECO:0000256" key="2">
    <source>
        <dbReference type="ARBA" id="ARBA00022729"/>
    </source>
</evidence>
<comment type="similarity">
    <text evidence="1">Belongs to the peptidase S33 family.</text>
</comment>
<keyword evidence="3 6" id="KW-0378">Hydrolase</keyword>
<evidence type="ECO:0000256" key="1">
    <source>
        <dbReference type="ARBA" id="ARBA00010088"/>
    </source>
</evidence>
<reference evidence="7" key="1">
    <citation type="submission" date="2016-10" db="EMBL/GenBank/DDBJ databases">
        <authorList>
            <person name="Varghese N."/>
            <person name="Submissions S."/>
        </authorList>
    </citation>
    <scope>NUCLEOTIDE SEQUENCE [LARGE SCALE GENOMIC DNA]</scope>
    <source>
        <strain evidence="7">CGMCC 1.11101</strain>
    </source>
</reference>
<accession>A0A1I4Y9W4</accession>
<dbReference type="PROSITE" id="PS51257">
    <property type="entry name" value="PROKAR_LIPOPROTEIN"/>
    <property type="match status" value="1"/>
</dbReference>
<dbReference type="PANTHER" id="PTHR43248:SF29">
    <property type="entry name" value="TRIPEPTIDYL AMINOPEPTIDASE"/>
    <property type="match status" value="1"/>
</dbReference>
<dbReference type="EMBL" id="FOVM01000001">
    <property type="protein sequence ID" value="SFN34848.1"/>
    <property type="molecule type" value="Genomic_DNA"/>
</dbReference>
<sequence>MTRPTATTCRVRMALLALPVCLALSLSGCVTAFFPAPETTSTPTGEDVADSLRPFYEQQLIWEPCNDGMQCSTATAPMDWENPDAGDIELALVRKPASGNPIGSLLINPGGPGASGFDYIAQSVDAAADARLQANFDIVGFDPRGVNRSTPVSCLEPAEMDEYLYGIADNERGSEAWIAEVTASAEGFAAACAENTGEFLEFVDTVSAARDLDMLRASLGDEKLNYLGYSYGTFLGASYAELHPKTTGRLVLDGAIDPASSIYEVNEAQAKGFESALAAYLDACLGSRDCPFTGSAEEALSTIGDLMASVDETPIKNSDGRKLGASALLTAIIYPLYFPAGEAWPQLSEMLASVMNGNAEYAFAFADAYNGRLEDGTYDNNTTEAFIAYNCRDYTHNADPARMAEEAAKLAKAAPVIGPYFGYGDIGCAAWSYPDGAERDEIHAAGAAPILVIGTTNDPATPYVWAEALADQLESGVLVTYQGEGHTGYNKGSRCVDAVVDDFFIDGTVPGSDPQCS</sequence>
<dbReference type="Proteomes" id="UP000198867">
    <property type="component" value="Unassembled WGS sequence"/>
</dbReference>